<dbReference type="Pfam" id="PF00076">
    <property type="entry name" value="RRM_1"/>
    <property type="match status" value="1"/>
</dbReference>
<comment type="caution">
    <text evidence="3">The sequence shown here is derived from an EMBL/GenBank/DDBJ whole genome shotgun (WGS) entry which is preliminary data.</text>
</comment>
<dbReference type="Proteomes" id="UP001151760">
    <property type="component" value="Unassembled WGS sequence"/>
</dbReference>
<evidence type="ECO:0000259" key="2">
    <source>
        <dbReference type="PROSITE" id="PS50102"/>
    </source>
</evidence>
<dbReference type="InterPro" id="IPR000477">
    <property type="entry name" value="RT_dom"/>
</dbReference>
<evidence type="ECO:0000256" key="1">
    <source>
        <dbReference type="PROSITE-ProRule" id="PRU00176"/>
    </source>
</evidence>
<dbReference type="Pfam" id="PF03372">
    <property type="entry name" value="Exo_endo_phos"/>
    <property type="match status" value="1"/>
</dbReference>
<dbReference type="Gene3D" id="3.60.10.10">
    <property type="entry name" value="Endonuclease/exonuclease/phosphatase"/>
    <property type="match status" value="1"/>
</dbReference>
<dbReference type="InterPro" id="IPR005135">
    <property type="entry name" value="Endo/exonuclease/phosphatase"/>
</dbReference>
<evidence type="ECO:0000313" key="3">
    <source>
        <dbReference type="EMBL" id="GJS90826.1"/>
    </source>
</evidence>
<dbReference type="PROSITE" id="PS50102">
    <property type="entry name" value="RRM"/>
    <property type="match status" value="1"/>
</dbReference>
<name>A0ABQ4ZNE9_9ASTR</name>
<dbReference type="InterPro" id="IPR012677">
    <property type="entry name" value="Nucleotide-bd_a/b_plait_sf"/>
</dbReference>
<dbReference type="CDD" id="cd00590">
    <property type="entry name" value="RRM_SF"/>
    <property type="match status" value="1"/>
</dbReference>
<dbReference type="SUPFAM" id="SSF54928">
    <property type="entry name" value="RNA-binding domain, RBD"/>
    <property type="match status" value="1"/>
</dbReference>
<gene>
    <name evidence="3" type="ORF">Tco_0773462</name>
</gene>
<dbReference type="EMBL" id="BQNB010011458">
    <property type="protein sequence ID" value="GJS90826.1"/>
    <property type="molecule type" value="Genomic_DNA"/>
</dbReference>
<keyword evidence="3" id="KW-0808">Transferase</keyword>
<dbReference type="SMART" id="SM00360">
    <property type="entry name" value="RRM"/>
    <property type="match status" value="1"/>
</dbReference>
<keyword evidence="1" id="KW-0694">RNA-binding</keyword>
<organism evidence="3 4">
    <name type="scientific">Tanacetum coccineum</name>
    <dbReference type="NCBI Taxonomy" id="301880"/>
    <lineage>
        <taxon>Eukaryota</taxon>
        <taxon>Viridiplantae</taxon>
        <taxon>Streptophyta</taxon>
        <taxon>Embryophyta</taxon>
        <taxon>Tracheophyta</taxon>
        <taxon>Spermatophyta</taxon>
        <taxon>Magnoliopsida</taxon>
        <taxon>eudicotyledons</taxon>
        <taxon>Gunneridae</taxon>
        <taxon>Pentapetalae</taxon>
        <taxon>asterids</taxon>
        <taxon>campanulids</taxon>
        <taxon>Asterales</taxon>
        <taxon>Asteraceae</taxon>
        <taxon>Asteroideae</taxon>
        <taxon>Anthemideae</taxon>
        <taxon>Anthemidinae</taxon>
        <taxon>Tanacetum</taxon>
    </lineage>
</organism>
<sequence>MDINNRSSSLSKEDQTQKISKSVFVTNFPEHFTTRDLWNVCLAYGNIIDVFIPFKRSKAGKKFAFVFFIRVDKLYRLIEILSTIWIGRLRLHANVVRFQKEPKTNDVQPIINDSQPNKSFVGSVKNMGVENTSFASVLNTGRGNSNKVIDSSPTIVLDDECLMKHDFSWSLMGKIKDINALPNLYLILSNKGFENVKFTYLDGLWVLLDMDTIESKENPQIDFVQPQEQNHHLQVSSNNNDIGALDTNKDKVILDNNDPQFPPGFTPNVGKVNVEEMNLLSLNIQGLGNKAKKGWIRELNTKHRVSFVAIQETKMKNIDLFSINVLWGNFAFDYAFSLSLGYSGGILCAWDPNLFHKDNSIVSYSFVAIRGTWIPSATKILIISIYASQDLNEKVMLWEFLGHMIDTWDGEYVLLGDFNEVRSSNERHGTVFYANGANAFDNFITMAGLVDLPLEGYSFTLSHKSASKMSKLDRFLISEGLLTSFPSLSALCLDRHLSVHRPILMRELKVDYGPTPFRLFHSWFYKKGFDKMENVMKLVSERSKLSKELHDINSSASLDMFQKEKIHEGDWIVDPSNVKNVFLNHFSNRFDKPISPKLLLESQFPNVLTSDQLADLERDVTHEEFKKAVWDCVINKSPGPDVKWRTWTQGRLNYAMGSILVNGSPTSEFKFYKGLKQGDPLSPFLFILIMESLHLSFKNVVNAGLYKGLPIDSLLTLSHLFYADDAVFVGKWDKQNIATLVNVLKYVLSAVESIGCSIFAAPFNFLGVKVGGLMLRRSSWEEVIDRRLALIGWDKIMASKKNGGLGVSSFFPLTELLFSNGFGVLSLTAHPYWLVSLKTFMARKELLIILIIFPCAALLG</sequence>
<keyword evidence="4" id="KW-1185">Reference proteome</keyword>
<keyword evidence="3" id="KW-0548">Nucleotidyltransferase</keyword>
<evidence type="ECO:0000313" key="4">
    <source>
        <dbReference type="Proteomes" id="UP001151760"/>
    </source>
</evidence>
<feature type="domain" description="RRM" evidence="2">
    <location>
        <begin position="21"/>
        <end position="103"/>
    </location>
</feature>
<proteinExistence type="predicted"/>
<dbReference type="Pfam" id="PF00078">
    <property type="entry name" value="RVT_1"/>
    <property type="match status" value="1"/>
</dbReference>
<dbReference type="SUPFAM" id="SSF56219">
    <property type="entry name" value="DNase I-like"/>
    <property type="match status" value="1"/>
</dbReference>
<dbReference type="GO" id="GO:0003964">
    <property type="term" value="F:RNA-directed DNA polymerase activity"/>
    <property type="evidence" value="ECO:0007669"/>
    <property type="project" value="UniProtKB-KW"/>
</dbReference>
<dbReference type="PANTHER" id="PTHR33710:SF64">
    <property type="entry name" value="ENDONUCLEASE_EXONUCLEASE_PHOSPHATASE DOMAIN-CONTAINING PROTEIN"/>
    <property type="match status" value="1"/>
</dbReference>
<dbReference type="InterPro" id="IPR000504">
    <property type="entry name" value="RRM_dom"/>
</dbReference>
<dbReference type="Gene3D" id="3.30.70.330">
    <property type="match status" value="1"/>
</dbReference>
<dbReference type="InterPro" id="IPR035979">
    <property type="entry name" value="RBD_domain_sf"/>
</dbReference>
<keyword evidence="3" id="KW-0695">RNA-directed DNA polymerase</keyword>
<dbReference type="PANTHER" id="PTHR33710">
    <property type="entry name" value="BNAC02G09200D PROTEIN"/>
    <property type="match status" value="1"/>
</dbReference>
<accession>A0ABQ4ZNE9</accession>
<reference evidence="3" key="2">
    <citation type="submission" date="2022-01" db="EMBL/GenBank/DDBJ databases">
        <authorList>
            <person name="Yamashiro T."/>
            <person name="Shiraishi A."/>
            <person name="Satake H."/>
            <person name="Nakayama K."/>
        </authorList>
    </citation>
    <scope>NUCLEOTIDE SEQUENCE</scope>
</reference>
<protein>
    <submittedName>
        <fullName evidence="3">RNA-directed DNA polymerase, eukaryota</fullName>
    </submittedName>
</protein>
<dbReference type="InterPro" id="IPR036691">
    <property type="entry name" value="Endo/exonu/phosph_ase_sf"/>
</dbReference>
<reference evidence="3" key="1">
    <citation type="journal article" date="2022" name="Int. J. Mol. Sci.">
        <title>Draft Genome of Tanacetum Coccineum: Genomic Comparison of Closely Related Tanacetum-Family Plants.</title>
        <authorList>
            <person name="Yamashiro T."/>
            <person name="Shiraishi A."/>
            <person name="Nakayama K."/>
            <person name="Satake H."/>
        </authorList>
    </citation>
    <scope>NUCLEOTIDE SEQUENCE</scope>
</reference>